<keyword evidence="2" id="KW-1185">Reference proteome</keyword>
<dbReference type="GeneID" id="78452700"/>
<dbReference type="SUPFAM" id="SSF142906">
    <property type="entry name" value="YjbR-like"/>
    <property type="match status" value="1"/>
</dbReference>
<dbReference type="InterPro" id="IPR007351">
    <property type="entry name" value="YjbR"/>
</dbReference>
<dbReference type="InterPro" id="IPR058532">
    <property type="entry name" value="YjbR/MT2646/Rv2570-like"/>
</dbReference>
<name>A0A097R6U4_HAFAL</name>
<dbReference type="Pfam" id="PF04237">
    <property type="entry name" value="YjbR"/>
    <property type="match status" value="1"/>
</dbReference>
<dbReference type="PATRIC" id="fig|1453496.5.peg.4119"/>
<evidence type="ECO:0000313" key="1">
    <source>
        <dbReference type="EMBL" id="AIU74455.1"/>
    </source>
</evidence>
<dbReference type="AlphaFoldDB" id="A0A097R6U4"/>
<gene>
    <name evidence="1" type="ORF">AT03_19995</name>
</gene>
<dbReference type="eggNOG" id="COG2315">
    <property type="taxonomic scope" value="Bacteria"/>
</dbReference>
<dbReference type="Gene3D" id="3.90.1150.30">
    <property type="match status" value="1"/>
</dbReference>
<protein>
    <recommendedName>
        <fullName evidence="3">MmcQ/YjbR family DNA-binding protein</fullName>
    </recommendedName>
</protein>
<accession>A0A097R6U4</accession>
<dbReference type="InterPro" id="IPR038056">
    <property type="entry name" value="YjbR-like_sf"/>
</dbReference>
<organism evidence="1 2">
    <name type="scientific">Hafnia alvei FB1</name>
    <dbReference type="NCBI Taxonomy" id="1453496"/>
    <lineage>
        <taxon>Bacteria</taxon>
        <taxon>Pseudomonadati</taxon>
        <taxon>Pseudomonadota</taxon>
        <taxon>Gammaproteobacteria</taxon>
        <taxon>Enterobacterales</taxon>
        <taxon>Hafniaceae</taxon>
        <taxon>Hafnia</taxon>
    </lineage>
</organism>
<evidence type="ECO:0000313" key="2">
    <source>
        <dbReference type="Proteomes" id="UP000029986"/>
    </source>
</evidence>
<proteinExistence type="predicted"/>
<dbReference type="Proteomes" id="UP000029986">
    <property type="component" value="Chromosome"/>
</dbReference>
<dbReference type="EMBL" id="CP009706">
    <property type="protein sequence ID" value="AIU74455.1"/>
    <property type="molecule type" value="Genomic_DNA"/>
</dbReference>
<reference evidence="1 2" key="1">
    <citation type="journal article" date="2014" name="Gut Pathog.">
        <title>Gene clusters of Hafnia alvei strain FB1 important in survival and pathogenesis: a draft genome perspective.</title>
        <authorList>
            <person name="Tan J.Y."/>
            <person name="Yin W.F."/>
            <person name="Chan K.G."/>
        </authorList>
    </citation>
    <scope>NUCLEOTIDE SEQUENCE [LARGE SCALE GENOMIC DNA]</scope>
    <source>
        <strain evidence="1 2">FB1</strain>
    </source>
</reference>
<sequence length="115" mass="12759">MNNSAFLQYCMAKPGAEQSVQNRWRANQVKVGGVMFAMVDHVEGRPAVALKMSCEQAAQLRSEHKDIVPSPNLNKAHWSTIFLDGTLKDSLLYKLVDGSYSLALNHIGEQTRQGL</sequence>
<dbReference type="PANTHER" id="PTHR35145">
    <property type="entry name" value="CYTOPLASMIC PROTEIN-RELATED"/>
    <property type="match status" value="1"/>
</dbReference>
<dbReference type="RefSeq" id="WP_025798545.1">
    <property type="nucleotide sequence ID" value="NZ_CP009706.1"/>
</dbReference>
<dbReference type="OrthoDB" id="3194910at2"/>
<evidence type="ECO:0008006" key="3">
    <source>
        <dbReference type="Google" id="ProtNLM"/>
    </source>
</evidence>
<dbReference type="KEGG" id="hav:AT03_19995"/>
<dbReference type="PANTHER" id="PTHR35145:SF3">
    <property type="entry name" value="CYTOPLASMIC PROTEIN"/>
    <property type="match status" value="1"/>
</dbReference>
<dbReference type="HOGENOM" id="CLU_105851_1_1_6"/>